<dbReference type="PROSITE" id="PS50112">
    <property type="entry name" value="PAS"/>
    <property type="match status" value="1"/>
</dbReference>
<evidence type="ECO:0000259" key="12">
    <source>
        <dbReference type="PROSITE" id="PS50113"/>
    </source>
</evidence>
<protein>
    <recommendedName>
        <fullName evidence="2">histidine kinase</fullName>
        <ecNumber evidence="2">2.7.13.3</ecNumber>
    </recommendedName>
</protein>
<dbReference type="Gene3D" id="1.10.510.10">
    <property type="entry name" value="Transferase(Phosphotransferase) domain 1"/>
    <property type="match status" value="1"/>
</dbReference>
<dbReference type="PRINTS" id="PR00344">
    <property type="entry name" value="BCTRLSENSOR"/>
</dbReference>
<dbReference type="Pfam" id="PF01590">
    <property type="entry name" value="GAF"/>
    <property type="match status" value="1"/>
</dbReference>
<dbReference type="NCBIfam" id="TIGR00229">
    <property type="entry name" value="sensory_box"/>
    <property type="match status" value="1"/>
</dbReference>
<dbReference type="InterPro" id="IPR035965">
    <property type="entry name" value="PAS-like_dom_sf"/>
</dbReference>
<feature type="domain" description="Protein kinase" evidence="9">
    <location>
        <begin position="1"/>
        <end position="260"/>
    </location>
</feature>
<evidence type="ECO:0000256" key="6">
    <source>
        <dbReference type="ARBA" id="ARBA00022777"/>
    </source>
</evidence>
<dbReference type="GO" id="GO:0005524">
    <property type="term" value="F:ATP binding"/>
    <property type="evidence" value="ECO:0007669"/>
    <property type="project" value="UniProtKB-KW"/>
</dbReference>
<dbReference type="PROSITE" id="PS50109">
    <property type="entry name" value="HIS_KIN"/>
    <property type="match status" value="1"/>
</dbReference>
<dbReference type="SUPFAM" id="SSF55785">
    <property type="entry name" value="PYP-like sensor domain (PAS domain)"/>
    <property type="match status" value="1"/>
</dbReference>
<comment type="catalytic activity">
    <reaction evidence="1">
        <text>ATP + protein L-histidine = ADP + protein N-phospho-L-histidine.</text>
        <dbReference type="EC" id="2.7.13.3"/>
    </reaction>
</comment>
<dbReference type="InterPro" id="IPR003661">
    <property type="entry name" value="HisK_dim/P_dom"/>
</dbReference>
<comment type="caution">
    <text evidence="13">The sequence shown here is derived from an EMBL/GenBank/DDBJ whole genome shotgun (WGS) entry which is preliminary data.</text>
</comment>
<dbReference type="SUPFAM" id="SSF52540">
    <property type="entry name" value="P-loop containing nucleoside triphosphate hydrolases"/>
    <property type="match status" value="1"/>
</dbReference>
<feature type="domain" description="PAC" evidence="12">
    <location>
        <begin position="1534"/>
        <end position="1583"/>
    </location>
</feature>
<dbReference type="InterPro" id="IPR029016">
    <property type="entry name" value="GAF-like_dom_sf"/>
</dbReference>
<keyword evidence="3" id="KW-0597">Phosphoprotein</keyword>
<evidence type="ECO:0000256" key="3">
    <source>
        <dbReference type="ARBA" id="ARBA00022553"/>
    </source>
</evidence>
<dbReference type="Pfam" id="PF00069">
    <property type="entry name" value="Pkinase"/>
    <property type="match status" value="1"/>
</dbReference>
<keyword evidence="5" id="KW-0547">Nucleotide-binding</keyword>
<feature type="domain" description="Histidine kinase" evidence="10">
    <location>
        <begin position="1610"/>
        <end position="1826"/>
    </location>
</feature>
<dbReference type="PROSITE" id="PS50113">
    <property type="entry name" value="PAC"/>
    <property type="match status" value="1"/>
</dbReference>
<evidence type="ECO:0000256" key="7">
    <source>
        <dbReference type="ARBA" id="ARBA00022840"/>
    </source>
</evidence>
<dbReference type="GO" id="GO:0009882">
    <property type="term" value="F:blue light photoreceptor activity"/>
    <property type="evidence" value="ECO:0007669"/>
    <property type="project" value="UniProtKB-ARBA"/>
</dbReference>
<evidence type="ECO:0000256" key="2">
    <source>
        <dbReference type="ARBA" id="ARBA00012438"/>
    </source>
</evidence>
<evidence type="ECO:0000313" key="13">
    <source>
        <dbReference type="EMBL" id="PTB20096.1"/>
    </source>
</evidence>
<dbReference type="FunFam" id="3.30.565.10:FF:000042">
    <property type="entry name" value="Two-component sensor histidine kinase KdpD"/>
    <property type="match status" value="1"/>
</dbReference>
<dbReference type="PROSITE" id="PS00108">
    <property type="entry name" value="PROTEIN_KINASE_ST"/>
    <property type="match status" value="1"/>
</dbReference>
<dbReference type="Gene3D" id="1.10.287.130">
    <property type="match status" value="1"/>
</dbReference>
<dbReference type="Proteomes" id="UP000240638">
    <property type="component" value="Unassembled WGS sequence"/>
</dbReference>
<dbReference type="EMBL" id="PYUC01000006">
    <property type="protein sequence ID" value="PTB20096.1"/>
    <property type="molecule type" value="Genomic_DNA"/>
</dbReference>
<dbReference type="Gene3D" id="3.40.50.300">
    <property type="entry name" value="P-loop containing nucleotide triphosphate hydrolases"/>
    <property type="match status" value="1"/>
</dbReference>
<dbReference type="Pfam" id="PF02518">
    <property type="entry name" value="HATPase_c"/>
    <property type="match status" value="1"/>
</dbReference>
<name>A0A2T3XU83_9BURK</name>
<dbReference type="InterPro" id="IPR011009">
    <property type="entry name" value="Kinase-like_dom_sf"/>
</dbReference>
<dbReference type="SUPFAM" id="SSF56112">
    <property type="entry name" value="Protein kinase-like (PK-like)"/>
    <property type="match status" value="1"/>
</dbReference>
<dbReference type="PANTHER" id="PTHR43642:SF1">
    <property type="entry name" value="HYBRID SIGNAL TRANSDUCTION HISTIDINE KINASE G"/>
    <property type="match status" value="1"/>
</dbReference>
<dbReference type="CDD" id="cd14014">
    <property type="entry name" value="STKc_PknB_like"/>
    <property type="match status" value="1"/>
</dbReference>
<dbReference type="PANTHER" id="PTHR43642">
    <property type="entry name" value="HYBRID SIGNAL TRANSDUCTION HISTIDINE KINASE G"/>
    <property type="match status" value="1"/>
</dbReference>
<dbReference type="InterPro" id="IPR003018">
    <property type="entry name" value="GAF"/>
</dbReference>
<keyword evidence="4" id="KW-0808">Transferase</keyword>
<dbReference type="InterPro" id="IPR000700">
    <property type="entry name" value="PAS-assoc_C"/>
</dbReference>
<dbReference type="Gene3D" id="3.30.565.10">
    <property type="entry name" value="Histidine kinase-like ATPase, C-terminal domain"/>
    <property type="match status" value="1"/>
</dbReference>
<dbReference type="InterPro" id="IPR004358">
    <property type="entry name" value="Sig_transdc_His_kin-like_C"/>
</dbReference>
<dbReference type="Gene3D" id="3.30.450.40">
    <property type="match status" value="1"/>
</dbReference>
<feature type="domain" description="PAS" evidence="11">
    <location>
        <begin position="1458"/>
        <end position="1502"/>
    </location>
</feature>
<dbReference type="InterPro" id="IPR036097">
    <property type="entry name" value="HisK_dim/P_sf"/>
</dbReference>
<dbReference type="InterPro" id="IPR036890">
    <property type="entry name" value="HATPase_C_sf"/>
</dbReference>
<evidence type="ECO:0000259" key="11">
    <source>
        <dbReference type="PROSITE" id="PS50112"/>
    </source>
</evidence>
<keyword evidence="8" id="KW-0902">Two-component regulatory system</keyword>
<dbReference type="InterPro" id="IPR027417">
    <property type="entry name" value="P-loop_NTPase"/>
</dbReference>
<dbReference type="CDD" id="cd00130">
    <property type="entry name" value="PAS"/>
    <property type="match status" value="1"/>
</dbReference>
<dbReference type="SMART" id="SM00387">
    <property type="entry name" value="HATPase_c"/>
    <property type="match status" value="1"/>
</dbReference>
<dbReference type="GO" id="GO:0000155">
    <property type="term" value="F:phosphorelay sensor kinase activity"/>
    <property type="evidence" value="ECO:0007669"/>
    <property type="project" value="InterPro"/>
</dbReference>
<dbReference type="Pfam" id="PF13191">
    <property type="entry name" value="AAA_16"/>
    <property type="match status" value="1"/>
</dbReference>
<dbReference type="InterPro" id="IPR000014">
    <property type="entry name" value="PAS"/>
</dbReference>
<dbReference type="InterPro" id="IPR053159">
    <property type="entry name" value="Hybrid_Histidine_Kinase"/>
</dbReference>
<evidence type="ECO:0000259" key="9">
    <source>
        <dbReference type="PROSITE" id="PS50011"/>
    </source>
</evidence>
<accession>A0A2T3XU83</accession>
<dbReference type="InterPro" id="IPR008271">
    <property type="entry name" value="Ser/Thr_kinase_AS"/>
</dbReference>
<dbReference type="SMART" id="SM00220">
    <property type="entry name" value="S_TKc"/>
    <property type="match status" value="1"/>
</dbReference>
<evidence type="ECO:0000256" key="5">
    <source>
        <dbReference type="ARBA" id="ARBA00022741"/>
    </source>
</evidence>
<dbReference type="InterPro" id="IPR041664">
    <property type="entry name" value="AAA_16"/>
</dbReference>
<evidence type="ECO:0000313" key="14">
    <source>
        <dbReference type="Proteomes" id="UP000240638"/>
    </source>
</evidence>
<dbReference type="EC" id="2.7.13.3" evidence="2"/>
<proteinExistence type="predicted"/>
<dbReference type="SMART" id="SM00091">
    <property type="entry name" value="PAS"/>
    <property type="match status" value="1"/>
</dbReference>
<keyword evidence="6 13" id="KW-0418">Kinase</keyword>
<dbReference type="InterPro" id="IPR005467">
    <property type="entry name" value="His_kinase_dom"/>
</dbReference>
<dbReference type="SUPFAM" id="SSF47384">
    <property type="entry name" value="Homodimeric domain of signal transducing histidine kinase"/>
    <property type="match status" value="1"/>
</dbReference>
<organism evidence="13 14">
    <name type="scientific">Trinickia symbiotica</name>
    <dbReference type="NCBI Taxonomy" id="863227"/>
    <lineage>
        <taxon>Bacteria</taxon>
        <taxon>Pseudomonadati</taxon>
        <taxon>Pseudomonadota</taxon>
        <taxon>Betaproteobacteria</taxon>
        <taxon>Burkholderiales</taxon>
        <taxon>Burkholderiaceae</taxon>
        <taxon>Trinickia</taxon>
    </lineage>
</organism>
<dbReference type="SUPFAM" id="SSF55874">
    <property type="entry name" value="ATPase domain of HSP90 chaperone/DNA topoisomerase II/histidine kinase"/>
    <property type="match status" value="1"/>
</dbReference>
<evidence type="ECO:0000256" key="1">
    <source>
        <dbReference type="ARBA" id="ARBA00000085"/>
    </source>
</evidence>
<evidence type="ECO:0000256" key="4">
    <source>
        <dbReference type="ARBA" id="ARBA00022679"/>
    </source>
</evidence>
<sequence>MWDDGERICYRIRRRNADGTYASALAMGPAAEHPTPASLDRLAHEYALRNELDSEWAVRPLEIVHEGGRTLLLLEDAGGEPLTRLIGAPMETGHFLRLAISVVTALGKAHQRGLVHKDLKPGNILVNCADGKTRLTGFGIASRLPRERQAPEPPGTIAGTLAYMAPEQTGRMNRSIDARSDLYALGVTLYLMLTGSLPFAATDPMEWVHCHIARKPVPPSERLENLPAAISAIVMKLLAKTAEERYQTAVGVERDLRRCLAEWEARGCIENFPVGQQDMPDRLLIPEKLYGRAREVEALLAAFDRVAKNGTPELVLVSGYSGIGKSSVVNELHKVLAPLRGLFAAGKFDQYKRDIPYSTLAQAFQSLVRPLLGMSDAELRGWRDALLEALGPNGQLMVDVVPELKLIIGDQPPVPELRSQDAHRRFQLVFRRFIGVFARPEHPLALFLDDLQWLDAATLDLLEALLTQSDLQHLLLIGAYRNNEVTPEHPLTRRLEAIKTAGGKVLEITLAPLGEADVGQLVADTLRCESARAAPLAQLVHAKTGGNPFFAIQFVSSLADEGMLAFEHGAARWSWNLDRIHAKGYTDNIVELVVAKLSRLPAETQRALQQLACLGNIAEIGTLSIVLGTTDKEVHAVLLPAVHQELVERLASAYRFIHDRVQEAAYSLIPEELRSEAHLRIGRLLAALTPLEKREESIFEIVSQLNRAVCLITSCEERERLAVFNLTAGRRAKSSTAYVSALKHLVVGTALLGDDGWQRQRNLIFALELERAECEFLTGELVAADERLTALSDRATNTVERASVACVQMDVCTTLDRSDRAVAVALDYLRHVGIDLSPHPTQEEARREYEQIWSRLGSRSIESLIELPLMSDPESLATVGVLNKVLPPAVFTDANLVAVTVCRAVNLSLERGNCDASCFAYVMLGKIAGPYFGNYDTGFRFGELGYELVERRGLKRFEASTYLCFAAFVMRWTKHVRFCRDLLRRAFEAANKIGDVQYAAYACNNLNTDLLFAGNPLVEVQREAEHGLAFAESAQYGLVIDIITTQLALIRTLRGLTSKFGCFDDGQFEEHRFEQHLSGNRALAIAECWYWIRKLQGRYLAGDYAAAMDASSRAQQLLWTSETFYEEAEYHFYAALSAAACCEDATAAERQQHLASLAAHHGKLAVWAENCPENFEHRAALVHAEIARLEGRELDAERLYEQAIRSARANDFPNNEALASELAARFHAARGFEIIAHAYLRNARYCYLRWGADGKVRQLEEAYPQLEKEESLPDATSTIGTPVDRLDLGTVIKVSQAVSGEIVLDKLLHTLMRTAIEQAGAENGLLVMSSGAEPRIEARATTCPDAVVVELCDEPAAAQALPQTILHQVLRTGESVIVRDAAADASFATDPYISVRQVRSILCVPLISRARLIGALYLENNLAPGVFAPARIAMLKLLASQAAVTLENAGLYRELAEREAKIRRLVDANIVGIFIWDLEGQILEANDAFLTTVGYDRNDLVNGRLRWTKLTPPDWLDLDRQRWIPELQATGTVQPFEKEYLRKDGSRVPVLIGVASFEESRHQGVAFVLDLTDRKRAEAEARDSERRYREVEMALAHANRVTTMGQLAASIAHEVKQPIGAAATNAAAGLRWLSAQPPNLEEARQAFAHIVKDATRAGEVMNRIRGLVKNAPTCTETLQLNEAIREVIAMTRGEAEKNNVSVRTQLEEDLPLIDGDRVQLQQVVLNLIINAIEAMSAADDGPRELLIGTSQHEQTGVLVTVRDSGPGVASGNVDRLYEPFFTTKAGGMGMGLSICRSIVEAHGGRLSSSASVPRGAVFQFTLPARADGAFSSRVDRPFATD</sequence>
<dbReference type="Pfam" id="PF13426">
    <property type="entry name" value="PAS_9"/>
    <property type="match status" value="1"/>
</dbReference>
<evidence type="ECO:0000259" key="10">
    <source>
        <dbReference type="PROSITE" id="PS50109"/>
    </source>
</evidence>
<dbReference type="SMART" id="SM00388">
    <property type="entry name" value="HisKA"/>
    <property type="match status" value="1"/>
</dbReference>
<gene>
    <name evidence="13" type="ORF">C9I57_13385</name>
</gene>
<dbReference type="InterPro" id="IPR003594">
    <property type="entry name" value="HATPase_dom"/>
</dbReference>
<dbReference type="GO" id="GO:0042802">
    <property type="term" value="F:identical protein binding"/>
    <property type="evidence" value="ECO:0007669"/>
    <property type="project" value="UniProtKB-ARBA"/>
</dbReference>
<dbReference type="SMART" id="SM00065">
    <property type="entry name" value="GAF"/>
    <property type="match status" value="1"/>
</dbReference>
<dbReference type="Gene3D" id="3.30.450.20">
    <property type="entry name" value="PAS domain"/>
    <property type="match status" value="1"/>
</dbReference>
<keyword evidence="7" id="KW-0067">ATP-binding</keyword>
<dbReference type="InterPro" id="IPR000719">
    <property type="entry name" value="Prot_kinase_dom"/>
</dbReference>
<dbReference type="PROSITE" id="PS50011">
    <property type="entry name" value="PROTEIN_KINASE_DOM"/>
    <property type="match status" value="1"/>
</dbReference>
<reference evidence="13 14" key="1">
    <citation type="submission" date="2018-03" db="EMBL/GenBank/DDBJ databases">
        <title>Whole genome analyses suggest that Burkholderia sensu lato contains two further novel genera in the rhizoxinica-symbiotica group Mycetohabitans gen. nov., and Trinickia gen. nov.: implications for the evolution of diazotrophy and nodulation in the Burkholderiaceae.</title>
        <authorList>
            <person name="Estrada De Los Santos P."/>
            <person name="Palmer M."/>
            <person name="Chavez-Ramirez B."/>
            <person name="Steenkamp E.T."/>
            <person name="Hirsch A.M."/>
            <person name="Manyaka P."/>
            <person name="Maluk M."/>
            <person name="Lafos M."/>
            <person name="Crook M."/>
            <person name="Gross E."/>
            <person name="Simon M.F."/>
            <person name="Bueno Dos Reis Junior F."/>
            <person name="Poole P.S."/>
            <person name="Venter S.N."/>
            <person name="James E.K."/>
        </authorList>
    </citation>
    <scope>NUCLEOTIDE SEQUENCE [LARGE SCALE GENOMIC DNA]</scope>
    <source>
        <strain evidence="13 14">JPY-366</strain>
    </source>
</reference>
<dbReference type="SUPFAM" id="SSF55781">
    <property type="entry name" value="GAF domain-like"/>
    <property type="match status" value="1"/>
</dbReference>
<evidence type="ECO:0000256" key="8">
    <source>
        <dbReference type="ARBA" id="ARBA00023012"/>
    </source>
</evidence>